<dbReference type="InterPro" id="IPR004925">
    <property type="entry name" value="HpaB/PvcC/4-BUDH"/>
</dbReference>
<dbReference type="Gene3D" id="2.40.110.10">
    <property type="entry name" value="Butyryl-CoA Dehydrogenase, subunit A, domain 2"/>
    <property type="match status" value="1"/>
</dbReference>
<evidence type="ECO:0000256" key="1">
    <source>
        <dbReference type="ARBA" id="ARBA00022630"/>
    </source>
</evidence>
<feature type="domain" description="HpaB/PvcC/4-BUDH C-terminal" evidence="4">
    <location>
        <begin position="281"/>
        <end position="473"/>
    </location>
</feature>
<dbReference type="AlphaFoldDB" id="A0A160V833"/>
<evidence type="ECO:0000256" key="3">
    <source>
        <dbReference type="ARBA" id="ARBA00023002"/>
    </source>
</evidence>
<dbReference type="GO" id="GO:0010124">
    <property type="term" value="P:phenylacetate catabolic process"/>
    <property type="evidence" value="ECO:0007669"/>
    <property type="project" value="InterPro"/>
</dbReference>
<organism evidence="6">
    <name type="scientific">hydrothermal vent metagenome</name>
    <dbReference type="NCBI Taxonomy" id="652676"/>
    <lineage>
        <taxon>unclassified sequences</taxon>
        <taxon>metagenomes</taxon>
        <taxon>ecological metagenomes</taxon>
    </lineage>
</organism>
<reference evidence="6" key="1">
    <citation type="submission" date="2015-10" db="EMBL/GenBank/DDBJ databases">
        <authorList>
            <person name="Gilbert D.G."/>
        </authorList>
    </citation>
    <scope>NUCLEOTIDE SEQUENCE</scope>
</reference>
<gene>
    <name evidence="6" type="ORF">MGWOODY_Clf588</name>
</gene>
<dbReference type="Pfam" id="PF03241">
    <property type="entry name" value="HpaB"/>
    <property type="match status" value="1"/>
</dbReference>
<dbReference type="InterPro" id="IPR036250">
    <property type="entry name" value="AcylCo_DH-like_C"/>
</dbReference>
<keyword evidence="1" id="KW-0285">Flavoprotein</keyword>
<evidence type="ECO:0000259" key="5">
    <source>
        <dbReference type="Pfam" id="PF11794"/>
    </source>
</evidence>
<dbReference type="Pfam" id="PF11794">
    <property type="entry name" value="HpaB_N"/>
    <property type="match status" value="1"/>
</dbReference>
<dbReference type="GO" id="GO:0050660">
    <property type="term" value="F:flavin adenine dinucleotide binding"/>
    <property type="evidence" value="ECO:0007669"/>
    <property type="project" value="InterPro"/>
</dbReference>
<dbReference type="GO" id="GO:0016627">
    <property type="term" value="F:oxidoreductase activity, acting on the CH-CH group of donors"/>
    <property type="evidence" value="ECO:0007669"/>
    <property type="project" value="InterPro"/>
</dbReference>
<dbReference type="EC" id="1.14.14.9" evidence="6"/>
<dbReference type="Gene3D" id="1.10.3140.10">
    <property type="entry name" value="4-hydroxybutyryl-coa dehydratase, domain 1"/>
    <property type="match status" value="1"/>
</dbReference>
<keyword evidence="2" id="KW-0274">FAD</keyword>
<dbReference type="EMBL" id="FAXA01000189">
    <property type="protein sequence ID" value="CUV02104.1"/>
    <property type="molecule type" value="Genomic_DNA"/>
</dbReference>
<evidence type="ECO:0000256" key="2">
    <source>
        <dbReference type="ARBA" id="ARBA00022827"/>
    </source>
</evidence>
<dbReference type="GO" id="GO:0052881">
    <property type="term" value="F:4-hydroxyphenylacetate 3-monooxygenase activity"/>
    <property type="evidence" value="ECO:0007669"/>
    <property type="project" value="UniProtKB-EC"/>
</dbReference>
<feature type="domain" description="HpaB/PvcC/4-BUDH N-terminal" evidence="5">
    <location>
        <begin position="5"/>
        <end position="274"/>
    </location>
</feature>
<sequence length="485" mass="54814">MAVRTGEEFLEGLRDGREVWLEGERVDDVTTHPKTARMAATLAGIYDLQHRPENHDRMTFKSPTSGEPAALSYLVPETQEDLMRRRGAMEIVAQSCHGMLGRTPDYVNIQVTASRQLAHLYGLKDQRHADNLRNYHEYVRERDLCLTHAFGHPQVNRSLTLAELPDEYTAVGVVDRTSEGVIVRGAKLLATLAPFSDEIFAPVYRPLRSDMEEDRKYCIGFAVPVATPGLKFICRPSHDMGRPLADYPLSGQFDEMDALAIFDDVLIPWERVFIYDDIELANMTVQKVTLWRQYMQQVSVKNIAKLEFILGIVHGITESIGIGVYAHVQEKNAEVIDTLETVRAYMRAAEADAAPYEGEGLWPAPEPWIAMRNWYPDAYSRVAAIVEQLAAGGLMLTPTEEDMSGPLAGEIGKYYQGASIDAREKVRLFRLAWDLIGTQFGSRQTLYERFFNGDVVQLRQRRYATYDYSRADASLELFMSELEGG</sequence>
<dbReference type="SUPFAM" id="SSF56645">
    <property type="entry name" value="Acyl-CoA dehydrogenase NM domain-like"/>
    <property type="match status" value="1"/>
</dbReference>
<dbReference type="SUPFAM" id="SSF47203">
    <property type="entry name" value="Acyl-CoA dehydrogenase C-terminal domain-like"/>
    <property type="match status" value="1"/>
</dbReference>
<dbReference type="PIRSF" id="PIRSF000331">
    <property type="entry name" value="HpaA_HpaB"/>
    <property type="match status" value="1"/>
</dbReference>
<dbReference type="PANTHER" id="PTHR36117">
    <property type="entry name" value="4-HYDROXYPHENYLACETATE 3-MONOOXYGENASE-RELATED"/>
    <property type="match status" value="1"/>
</dbReference>
<dbReference type="PANTHER" id="PTHR36117:SF3">
    <property type="entry name" value="4-HYDROXYPHENYLACETATE 3-MONOOXYGENASE-RELATED"/>
    <property type="match status" value="1"/>
</dbReference>
<dbReference type="NCBIfam" id="TIGR02309">
    <property type="entry name" value="HpaB-1"/>
    <property type="match status" value="1"/>
</dbReference>
<dbReference type="InterPro" id="IPR024719">
    <property type="entry name" value="HpaB/PvcC/4-BUDH_C"/>
</dbReference>
<keyword evidence="6" id="KW-0503">Monooxygenase</keyword>
<dbReference type="Gene3D" id="1.20.140.10">
    <property type="entry name" value="Butyryl-CoA Dehydrogenase, subunit A, domain 3"/>
    <property type="match status" value="1"/>
</dbReference>
<protein>
    <submittedName>
        <fullName evidence="6">4-hydroxyphenylacetate 3-monooxygenase</fullName>
        <ecNumber evidence="6">1.14.14.9</ecNumber>
    </submittedName>
</protein>
<dbReference type="InterPro" id="IPR012687">
    <property type="entry name" value="HpaB_Deino-type"/>
</dbReference>
<dbReference type="InterPro" id="IPR046373">
    <property type="entry name" value="Acyl-CoA_Oxase/DH_mid-dom_sf"/>
</dbReference>
<accession>A0A160V833</accession>
<dbReference type="InterPro" id="IPR009100">
    <property type="entry name" value="AcylCoA_DH/oxidase_NM_dom_sf"/>
</dbReference>
<evidence type="ECO:0000313" key="6">
    <source>
        <dbReference type="EMBL" id="CUV02104.1"/>
    </source>
</evidence>
<keyword evidence="3 6" id="KW-0560">Oxidoreductase</keyword>
<dbReference type="InterPro" id="IPR024674">
    <property type="entry name" value="HpaB/PvcC/4-BUDH_N"/>
</dbReference>
<proteinExistence type="predicted"/>
<name>A0A160V833_9ZZZZ</name>
<evidence type="ECO:0000259" key="4">
    <source>
        <dbReference type="Pfam" id="PF03241"/>
    </source>
</evidence>